<evidence type="ECO:0000313" key="2">
    <source>
        <dbReference type="EMBL" id="KAF3550283.1"/>
    </source>
</evidence>
<feature type="region of interest" description="Disordered" evidence="1">
    <location>
        <begin position="24"/>
        <end position="48"/>
    </location>
</feature>
<dbReference type="EMBL" id="QGKV02000832">
    <property type="protein sequence ID" value="KAF3550283.1"/>
    <property type="molecule type" value="Genomic_DNA"/>
</dbReference>
<proteinExistence type="predicted"/>
<evidence type="ECO:0000313" key="3">
    <source>
        <dbReference type="Proteomes" id="UP000266723"/>
    </source>
</evidence>
<evidence type="ECO:0000256" key="1">
    <source>
        <dbReference type="SAM" id="MobiDB-lite"/>
    </source>
</evidence>
<feature type="compositionally biased region" description="Polar residues" evidence="1">
    <location>
        <begin position="119"/>
        <end position="128"/>
    </location>
</feature>
<reference evidence="2 3" key="1">
    <citation type="journal article" date="2020" name="BMC Genomics">
        <title>Intraspecific diversification of the crop wild relative Brassica cretica Lam. using demographic model selection.</title>
        <authorList>
            <person name="Kioukis A."/>
            <person name="Michalopoulou V.A."/>
            <person name="Briers L."/>
            <person name="Pirintsos S."/>
            <person name="Studholme D.J."/>
            <person name="Pavlidis P."/>
            <person name="Sarris P.F."/>
        </authorList>
    </citation>
    <scope>NUCLEOTIDE SEQUENCE [LARGE SCALE GENOMIC DNA]</scope>
    <source>
        <strain evidence="3">cv. PFS-1207/04</strain>
    </source>
</reference>
<protein>
    <submittedName>
        <fullName evidence="2">Uncharacterized protein</fullName>
    </submittedName>
</protein>
<sequence>MIDAVNPPSPLKKFVGVLSYLRRSGASPSTSTRSGLASPQRSHLTKLRPPLALVAMDLKPPLQNVIDGAAHPSSNNSSSLMSTQPTVTPDPRWPSKCRWSSPPASTSTLSIEEKIAGSELSSTPSAVSDGNEDMRHQIDAVDLELNPKDSSETLTEKNGGKPLWC</sequence>
<name>A0ABQ7CEQ7_BRACR</name>
<feature type="compositionally biased region" description="Basic and acidic residues" evidence="1">
    <location>
        <begin position="132"/>
        <end position="159"/>
    </location>
</feature>
<dbReference type="Proteomes" id="UP000266723">
    <property type="component" value="Unassembled WGS sequence"/>
</dbReference>
<feature type="region of interest" description="Disordered" evidence="1">
    <location>
        <begin position="64"/>
        <end position="165"/>
    </location>
</feature>
<comment type="caution">
    <text evidence="2">The sequence shown here is derived from an EMBL/GenBank/DDBJ whole genome shotgun (WGS) entry which is preliminary data.</text>
</comment>
<organism evidence="2 3">
    <name type="scientific">Brassica cretica</name>
    <name type="common">Mustard</name>
    <dbReference type="NCBI Taxonomy" id="69181"/>
    <lineage>
        <taxon>Eukaryota</taxon>
        <taxon>Viridiplantae</taxon>
        <taxon>Streptophyta</taxon>
        <taxon>Embryophyta</taxon>
        <taxon>Tracheophyta</taxon>
        <taxon>Spermatophyta</taxon>
        <taxon>Magnoliopsida</taxon>
        <taxon>eudicotyledons</taxon>
        <taxon>Gunneridae</taxon>
        <taxon>Pentapetalae</taxon>
        <taxon>rosids</taxon>
        <taxon>malvids</taxon>
        <taxon>Brassicales</taxon>
        <taxon>Brassicaceae</taxon>
        <taxon>Brassiceae</taxon>
        <taxon>Brassica</taxon>
    </lineage>
</organism>
<gene>
    <name evidence="2" type="ORF">DY000_02005928</name>
</gene>
<accession>A0ABQ7CEQ7</accession>
<keyword evidence="3" id="KW-1185">Reference proteome</keyword>
<feature type="compositionally biased region" description="Polar residues" evidence="1">
    <location>
        <begin position="26"/>
        <end position="42"/>
    </location>
</feature>